<reference evidence="1 2" key="1">
    <citation type="submission" date="2018-01" db="EMBL/GenBank/DDBJ databases">
        <title>Whole genome sequencing of Histamine producing bacteria.</title>
        <authorList>
            <person name="Butler K."/>
        </authorList>
    </citation>
    <scope>NUCLEOTIDE SEQUENCE [LARGE SCALE GENOMIC DNA]</scope>
    <source>
        <strain evidence="1 2">FS-7.2</strain>
    </source>
</reference>
<comment type="caution">
    <text evidence="1">The sequence shown here is derived from an EMBL/GenBank/DDBJ whole genome shotgun (WGS) entry which is preliminary data.</text>
</comment>
<organism evidence="1 2">
    <name type="scientific">Photobacterium kishitanii</name>
    <dbReference type="NCBI Taxonomy" id="318456"/>
    <lineage>
        <taxon>Bacteria</taxon>
        <taxon>Pseudomonadati</taxon>
        <taxon>Pseudomonadota</taxon>
        <taxon>Gammaproteobacteria</taxon>
        <taxon>Vibrionales</taxon>
        <taxon>Vibrionaceae</taxon>
        <taxon>Photobacterium</taxon>
    </lineage>
</organism>
<sequence length="1114" mass="114534">MNTHLKPICRWVAAGLITVGAGTITSQALAATSSTLAGTEIKNLASVSYEDTFGNPYQADSNEAVVTVAQIYGATLEADRDKTAAPGQPVNLNHSLINTGNGYDSYVLTYGQDLPTGDTRLPGGDSINADSITMYHDVNGNGVADTGEPVLPNGQVITVAPGATYNVVLVAAVPVTALSTDTLGVQLKAEAHVGTGAPVPGNVLDGGINYDSAPDTNGDLIRVSTDAVVNIQKTATQLTGVGTEQALGIDVDGNPANDLPVNLIRYEIEATNTGNTAAENLVLFDGAPEGTVLVKTSTGSTYNPSSSGLLGINGDTPITTADDLTDEGSHGVDLDQDGNATDNGEAALDGGLDLNGNSTKTDTGVAGVYAVDTSLDPSTKISMTFYVAYSPSLTPGDTEFSNTAYGCADLDGDGAYTSPGECNDPDPKTAGPDTSNKTKTNSETTYGVMITDTGIDHNGDFTGNGGGDDDGTANDTQRVDKAAAGSKVIFFNLVTNEGNVADAFDLSYDLGSSTFPTDTIVEYWNADGSAKLVDTSVPSDSIDDTGIIPPSTCDNTTPQTLYGFTINCNQRLIRVVAKLPASSGAKATASTMVVSATSDGDSAVVDTKTEELGEISAPTVDVANQPFTATDMDPAVDLDPVDTGDGFTNADVANHFNDVPLGSIVSADIYVANKGGTSDSFILTPEGSYNTGTTSWDAMLPSGWSVKFYDNGITNGLTGAVIAAPTSAELTQTDTLPPNAVQHIIAKIQVPSDAVLALANSNQANAIDGNPTPDGDLDYIISILVTSTSTGATNRKVESIDVGSLAAISLTPTAITNQVEAGGTASYSHVLENTGNTTEDILLTSTNNKPDFSNTIRIDTDGDGVADTELGNVCAGTPPSPIQVMQNDKINVVTVEVICDNAADTTPEFTLEPGEQIPLDVTVLTPSSAPNGLVNITDITAQTTGGSALTVNAQDSTEIVEGQVRLYKYATLDSDCDGTPDGDKEFVVQFDGIAPEQCIIWKLVAWNQGTTDAMNTLIQDQLTEYTDFATVGGVVGGLTDCRNTTDVGAIEMPTSATYALKVADVGALCNPTTATGGDINGNITVVAGASNVTFDVGTLLAGDKAVGQFIVKIK</sequence>
<dbReference type="EMBL" id="PYNF01000011">
    <property type="protein sequence ID" value="PSU98118.1"/>
    <property type="molecule type" value="Genomic_DNA"/>
</dbReference>
<dbReference type="RefSeq" id="WP_036792255.1">
    <property type="nucleotide sequence ID" value="NZ_LN794353.1"/>
</dbReference>
<evidence type="ECO:0000313" key="1">
    <source>
        <dbReference type="EMBL" id="PSU98118.1"/>
    </source>
</evidence>
<dbReference type="GeneID" id="29946018"/>
<dbReference type="Proteomes" id="UP000241426">
    <property type="component" value="Unassembled WGS sequence"/>
</dbReference>
<protein>
    <submittedName>
        <fullName evidence="1">Uncharacterized protein</fullName>
    </submittedName>
</protein>
<evidence type="ECO:0000313" key="2">
    <source>
        <dbReference type="Proteomes" id="UP000241426"/>
    </source>
</evidence>
<accession>A0A2T3KGP4</accession>
<proteinExistence type="predicted"/>
<gene>
    <name evidence="1" type="ORF">C9J27_13940</name>
</gene>
<dbReference type="AlphaFoldDB" id="A0A0B7JKC9"/>
<accession>A0A0B7JKC9</accession>
<name>A0A0B7JKC9_9GAMM</name>
<dbReference type="eggNOG" id="COG1470">
    <property type="taxonomic scope" value="Bacteria"/>
</dbReference>